<gene>
    <name evidence="1" type="ORF">Cme02nite_50320</name>
</gene>
<sequence>MDLLYPGGLRLPLPPEQVPAPRAAEAAAPDALGTGYRMLGRWTRQRSPT</sequence>
<dbReference type="Proteomes" id="UP000660339">
    <property type="component" value="Unassembled WGS sequence"/>
</dbReference>
<proteinExistence type="predicted"/>
<protein>
    <submittedName>
        <fullName evidence="1">Uncharacterized protein</fullName>
    </submittedName>
</protein>
<comment type="caution">
    <text evidence="1">The sequence shown here is derived from an EMBL/GenBank/DDBJ whole genome shotgun (WGS) entry which is preliminary data.</text>
</comment>
<dbReference type="RefSeq" id="WP_166379064.1">
    <property type="nucleotide sequence ID" value="NZ_BAAATT010000005.1"/>
</dbReference>
<dbReference type="AlphaFoldDB" id="A0A8J3LDV1"/>
<dbReference type="EMBL" id="BONJ01000028">
    <property type="protein sequence ID" value="GIG16700.1"/>
    <property type="molecule type" value="Genomic_DNA"/>
</dbReference>
<name>A0A8J3LDV1_9ACTN</name>
<organism evidence="1 2">
    <name type="scientific">Catellatospora methionotrophica</name>
    <dbReference type="NCBI Taxonomy" id="121620"/>
    <lineage>
        <taxon>Bacteria</taxon>
        <taxon>Bacillati</taxon>
        <taxon>Actinomycetota</taxon>
        <taxon>Actinomycetes</taxon>
        <taxon>Micromonosporales</taxon>
        <taxon>Micromonosporaceae</taxon>
        <taxon>Catellatospora</taxon>
    </lineage>
</organism>
<reference evidence="1" key="1">
    <citation type="submission" date="2021-01" db="EMBL/GenBank/DDBJ databases">
        <title>Whole genome shotgun sequence of Catellatospora methionotrophica NBRC 14553.</title>
        <authorList>
            <person name="Komaki H."/>
            <person name="Tamura T."/>
        </authorList>
    </citation>
    <scope>NUCLEOTIDE SEQUENCE</scope>
    <source>
        <strain evidence="1">NBRC 14553</strain>
    </source>
</reference>
<evidence type="ECO:0000313" key="2">
    <source>
        <dbReference type="Proteomes" id="UP000660339"/>
    </source>
</evidence>
<evidence type="ECO:0000313" key="1">
    <source>
        <dbReference type="EMBL" id="GIG16700.1"/>
    </source>
</evidence>
<accession>A0A8J3LDV1</accession>
<keyword evidence="2" id="KW-1185">Reference proteome</keyword>